<dbReference type="InterPro" id="IPR001296">
    <property type="entry name" value="Glyco_trans_1"/>
</dbReference>
<accession>A0A0D8FVJ5</accession>
<dbReference type="SUPFAM" id="SSF53756">
    <property type="entry name" value="UDP-Glycosyltransferase/glycogen phosphorylase"/>
    <property type="match status" value="1"/>
</dbReference>
<evidence type="ECO:0000313" key="2">
    <source>
        <dbReference type="EMBL" id="KJE77308.1"/>
    </source>
</evidence>
<dbReference type="OrthoDB" id="9765330at2"/>
<dbReference type="AlphaFoldDB" id="A0A0D8FVJ5"/>
<gene>
    <name evidence="2" type="primary">mshA4</name>
    <name evidence="2" type="ORF">FEAC_10230</name>
</gene>
<dbReference type="PANTHER" id="PTHR46656">
    <property type="entry name" value="PUTATIVE-RELATED"/>
    <property type="match status" value="1"/>
</dbReference>
<sequence length="455" mass="50851">MQIVFEGNTRFDNSYGIVNLNLADALRSRGHRVFVNAWDQSQEECDESCVTLGLFPFSPKPVEEQDICIRQFWPPHWDRPKARVFIVIQPWEFGGVPLQWIHQLDHVDQIWACTKFVKSCWVEGGAEPTKIHIVPNGVHQSEDKTVTKNLGQLLFLGGGIWRKGVDLFIQAVDGLNDDELSRISVVIKESGVDSFYRNRSLVEIFLAKYPRVEAVTQLRGESMSRNDLDDLIARSQALVHPYRAEGFYLGGLEAMSLGTNVVITRGGAGDDYANDNNAVMVDAVTVIRDGETIHDQGPIGGMSHWLEARVDDLTRAIREVLTPSEVMESRAIAGYQTAAKFSWDNSARCAELAITSALTGDSRIDEFVSVESAVDTVLTEWTPESLSFAVGLLIEKHDFHGAQELIACYAPHDLDGYTSSLSEYLKVITLRQVDLWHDAAYRIRIHSVVDTLESA</sequence>
<organism evidence="2 3">
    <name type="scientific">Ferrimicrobium acidiphilum DSM 19497</name>
    <dbReference type="NCBI Taxonomy" id="1121877"/>
    <lineage>
        <taxon>Bacteria</taxon>
        <taxon>Bacillati</taxon>
        <taxon>Actinomycetota</taxon>
        <taxon>Acidimicrobiia</taxon>
        <taxon>Acidimicrobiales</taxon>
        <taxon>Acidimicrobiaceae</taxon>
        <taxon>Ferrimicrobium</taxon>
    </lineage>
</organism>
<keyword evidence="3" id="KW-1185">Reference proteome</keyword>
<protein>
    <submittedName>
        <fullName evidence="2">D-inositol-3-phosphate glycosyltransferase</fullName>
        <ecNumber evidence="2">2.4.1.250</ecNumber>
    </submittedName>
</protein>
<dbReference type="Pfam" id="PF00534">
    <property type="entry name" value="Glycos_transf_1"/>
    <property type="match status" value="1"/>
</dbReference>
<dbReference type="Proteomes" id="UP000032336">
    <property type="component" value="Unassembled WGS sequence"/>
</dbReference>
<feature type="domain" description="Glycosyl transferase family 1" evidence="1">
    <location>
        <begin position="149"/>
        <end position="277"/>
    </location>
</feature>
<dbReference type="eggNOG" id="COG0438">
    <property type="taxonomic scope" value="Bacteria"/>
</dbReference>
<dbReference type="RefSeq" id="WP_035391042.1">
    <property type="nucleotide sequence ID" value="NZ_JQKF01000036.1"/>
</dbReference>
<dbReference type="Gene3D" id="3.40.50.2000">
    <property type="entry name" value="Glycogen Phosphorylase B"/>
    <property type="match status" value="1"/>
</dbReference>
<dbReference type="CDD" id="cd03801">
    <property type="entry name" value="GT4_PimA-like"/>
    <property type="match status" value="1"/>
</dbReference>
<keyword evidence="2" id="KW-0808">Transferase</keyword>
<dbReference type="EMBL" id="JXUW01000006">
    <property type="protein sequence ID" value="KJE77308.1"/>
    <property type="molecule type" value="Genomic_DNA"/>
</dbReference>
<dbReference type="EC" id="2.4.1.250" evidence="2"/>
<comment type="caution">
    <text evidence="2">The sequence shown here is derived from an EMBL/GenBank/DDBJ whole genome shotgun (WGS) entry which is preliminary data.</text>
</comment>
<dbReference type="STRING" id="1121877.FEAC_10230"/>
<dbReference type="PANTHER" id="PTHR46656:SF3">
    <property type="entry name" value="PUTATIVE-RELATED"/>
    <property type="match status" value="1"/>
</dbReference>
<evidence type="ECO:0000313" key="3">
    <source>
        <dbReference type="Proteomes" id="UP000032336"/>
    </source>
</evidence>
<keyword evidence="2" id="KW-0328">Glycosyltransferase</keyword>
<evidence type="ECO:0000259" key="1">
    <source>
        <dbReference type="Pfam" id="PF00534"/>
    </source>
</evidence>
<reference evidence="2 3" key="1">
    <citation type="submission" date="2015-01" db="EMBL/GenBank/DDBJ databases">
        <title>Draft genome of the acidophilic iron oxidizer Ferrimicrobium acidiphilum strain T23.</title>
        <authorList>
            <person name="Poehlein A."/>
            <person name="Eisen S."/>
            <person name="Schloemann M."/>
            <person name="Johnson B.D."/>
            <person name="Daniel R."/>
            <person name="Muehling M."/>
        </authorList>
    </citation>
    <scope>NUCLEOTIDE SEQUENCE [LARGE SCALE GENOMIC DNA]</scope>
    <source>
        <strain evidence="2 3">T23</strain>
    </source>
</reference>
<proteinExistence type="predicted"/>
<dbReference type="GeneID" id="78372278"/>
<name>A0A0D8FVJ5_9ACTN</name>
<dbReference type="GO" id="GO:0102710">
    <property type="term" value="F:D-inositol-3-phosphate glycosyltransferase activity"/>
    <property type="evidence" value="ECO:0007669"/>
    <property type="project" value="UniProtKB-EC"/>
</dbReference>